<evidence type="ECO:0000313" key="1">
    <source>
        <dbReference type="EMBL" id="WAA10338.1"/>
    </source>
</evidence>
<proteinExistence type="predicted"/>
<sequence>MATSGYFDTSNPRIVYWIEAFINSQSTSGNYSNVTVRVWFKRTNSGYQTWGTGTVYCKINGTQYTSNVTPDQKITSTPIKLFEKTLNIYHNSDGTKNLALSAKISHNAPLNSDWHSWNYTLTTIPRASVPTMDKSTVEYGQSVMIYTNPASSSFKHTLRYNWNGRTGTIASNVGSSYTWTIPTSFMNYIPNSTSTTGTIYCDTYSGSTKIGTKSITLKTTVPSNVKPTFSTVTHNEVVSTVSTIVGQYVKNLSKLNLSITGASGAYNSTIKSYQITVDGKTYNSQSTVSETLQSSGTLTITGKVTDSRGRSYSKSITINVLNYEPPSITNLAVKRTSSDGSENLVGEYASVSQNITLYDLNGKNAATIKIKSKLKNNQLWETKYTKTITNDYEGTVVLNGFDIDKSYNIMIQVEDQFNISSVVFDLSTGVVPLSWSKTGIGVGKVWERGTADIGGDTYIDGDLYIQNYLSWHDGNVLFDSNSNGSYIRFPNGVQICFMRRQTSGNGGTTYI</sequence>
<dbReference type="Pfam" id="PF05895">
    <property type="entry name" value="DUF859"/>
    <property type="match status" value="1"/>
</dbReference>
<reference evidence="1" key="1">
    <citation type="submission" date="2022-09" db="EMBL/GenBank/DDBJ databases">
        <title>Complete Genomes of Fervidibacillus albus and Fervidibacillus halotolerans isolated from tidal flat sediments.</title>
        <authorList>
            <person name="Kwon K.K."/>
            <person name="Yang S.-H."/>
            <person name="Park M.J."/>
            <person name="Oh H.-M."/>
        </authorList>
    </citation>
    <scope>NUCLEOTIDE SEQUENCE</scope>
    <source>
        <strain evidence="1">MEBiC13591</strain>
    </source>
</reference>
<dbReference type="RefSeq" id="WP_275418121.1">
    <property type="nucleotide sequence ID" value="NZ_CP106878.1"/>
</dbReference>
<protein>
    <submittedName>
        <fullName evidence="1">DUF859 domain-containing protein</fullName>
    </submittedName>
</protein>
<dbReference type="KEGG" id="faf:OE104_03110"/>
<keyword evidence="2" id="KW-1185">Reference proteome</keyword>
<dbReference type="InterPro" id="IPR008577">
    <property type="entry name" value="DUF859"/>
</dbReference>
<dbReference type="Proteomes" id="UP001164718">
    <property type="component" value="Chromosome"/>
</dbReference>
<dbReference type="EMBL" id="CP106878">
    <property type="protein sequence ID" value="WAA10338.1"/>
    <property type="molecule type" value="Genomic_DNA"/>
</dbReference>
<organism evidence="1 2">
    <name type="scientific">Fervidibacillus albus</name>
    <dbReference type="NCBI Taxonomy" id="2980026"/>
    <lineage>
        <taxon>Bacteria</taxon>
        <taxon>Bacillati</taxon>
        <taxon>Bacillota</taxon>
        <taxon>Bacilli</taxon>
        <taxon>Bacillales</taxon>
        <taxon>Bacillaceae</taxon>
        <taxon>Fervidibacillus</taxon>
    </lineage>
</organism>
<gene>
    <name evidence="1" type="ORF">OE104_03110</name>
</gene>
<name>A0A9E8RWQ8_9BACI</name>
<evidence type="ECO:0000313" key="2">
    <source>
        <dbReference type="Proteomes" id="UP001164718"/>
    </source>
</evidence>
<accession>A0A9E8RWQ8</accession>
<dbReference type="AlphaFoldDB" id="A0A9E8RWQ8"/>